<feature type="transmembrane region" description="Helical" evidence="1">
    <location>
        <begin position="238"/>
        <end position="258"/>
    </location>
</feature>
<feature type="transmembrane region" description="Helical" evidence="1">
    <location>
        <begin position="410"/>
        <end position="429"/>
    </location>
</feature>
<keyword evidence="4" id="KW-1185">Reference proteome</keyword>
<keyword evidence="1" id="KW-0812">Transmembrane</keyword>
<feature type="transmembrane region" description="Helical" evidence="1">
    <location>
        <begin position="435"/>
        <end position="454"/>
    </location>
</feature>
<keyword evidence="1" id="KW-1133">Transmembrane helix</keyword>
<sequence length="463" mass="48848">MPIFAGRRSYDGRMHRLRENAERTPPHRERHVDLLRAIAILIVVLGHWMVIVVTARGGGAGGFSALQVLSWGRPVTWLVQVMPVFFVVGGFANAASLTSHLRGGGQAGDWLLDRSARLVRPTTVLLVVLAAAALVARSAGVAPAQVGRAVWLASIPLWFVLVYLVVVFLTPLTHRLHRRAGLVVPLVLVVLVAAGDVARLAFDAVALQRGNYLFAWLAVHQIGFAWQDGTLPVRPRVAVPLLAGGGTAAVLLTVAGPYPISMVDVPGGALGNLSPPTLALLALATTQLGLMLLLRDTSERWLRRLGPWTAVIAVNSVILTVLLWHMSAFVLVVAAAYASGLPLPRPPGDTGAWLLWKLPWLVALFAVLGALVAVFGRVETHGLRRASPAARGWWTPHALDRPRTRTGAAVVGYAACVAGLLDVAVTGPADRGPLGVPAAALAVFLAGAALLRAARAAGGRRAG</sequence>
<accession>A0A919FQZ6</accession>
<gene>
    <name evidence="3" type="ORF">GCM10018793_04130</name>
</gene>
<name>A0A919FQZ6_9ACTN</name>
<evidence type="ECO:0000259" key="2">
    <source>
        <dbReference type="Pfam" id="PF01757"/>
    </source>
</evidence>
<feature type="transmembrane region" description="Helical" evidence="1">
    <location>
        <begin position="306"/>
        <end position="338"/>
    </location>
</feature>
<feature type="transmembrane region" description="Helical" evidence="1">
    <location>
        <begin position="208"/>
        <end position="226"/>
    </location>
</feature>
<dbReference type="EMBL" id="BNCD01000001">
    <property type="protein sequence ID" value="GHH70304.1"/>
    <property type="molecule type" value="Genomic_DNA"/>
</dbReference>
<dbReference type="InterPro" id="IPR002656">
    <property type="entry name" value="Acyl_transf_3_dom"/>
</dbReference>
<feature type="transmembrane region" description="Helical" evidence="1">
    <location>
        <begin position="182"/>
        <end position="202"/>
    </location>
</feature>
<feature type="transmembrane region" description="Helical" evidence="1">
    <location>
        <begin position="278"/>
        <end position="294"/>
    </location>
</feature>
<evidence type="ECO:0000313" key="4">
    <source>
        <dbReference type="Proteomes" id="UP000603708"/>
    </source>
</evidence>
<dbReference type="AlphaFoldDB" id="A0A919FQZ6"/>
<protein>
    <recommendedName>
        <fullName evidence="2">Acyltransferase 3 domain-containing protein</fullName>
    </recommendedName>
</protein>
<feature type="transmembrane region" description="Helical" evidence="1">
    <location>
        <begin position="358"/>
        <end position="376"/>
    </location>
</feature>
<proteinExistence type="predicted"/>
<organism evidence="3 4">
    <name type="scientific">Streptomyces sulfonofaciens</name>
    <dbReference type="NCBI Taxonomy" id="68272"/>
    <lineage>
        <taxon>Bacteria</taxon>
        <taxon>Bacillati</taxon>
        <taxon>Actinomycetota</taxon>
        <taxon>Actinomycetes</taxon>
        <taxon>Kitasatosporales</taxon>
        <taxon>Streptomycetaceae</taxon>
        <taxon>Streptomyces</taxon>
    </lineage>
</organism>
<comment type="caution">
    <text evidence="3">The sequence shown here is derived from an EMBL/GenBank/DDBJ whole genome shotgun (WGS) entry which is preliminary data.</text>
</comment>
<feature type="transmembrane region" description="Helical" evidence="1">
    <location>
        <begin position="118"/>
        <end position="137"/>
    </location>
</feature>
<keyword evidence="1" id="KW-0472">Membrane</keyword>
<feature type="domain" description="Acyltransferase 3" evidence="2">
    <location>
        <begin position="32"/>
        <end position="374"/>
    </location>
</feature>
<feature type="transmembrane region" description="Helical" evidence="1">
    <location>
        <begin position="149"/>
        <end position="170"/>
    </location>
</feature>
<dbReference type="Proteomes" id="UP000603708">
    <property type="component" value="Unassembled WGS sequence"/>
</dbReference>
<reference evidence="3" key="2">
    <citation type="submission" date="2020-09" db="EMBL/GenBank/DDBJ databases">
        <authorList>
            <person name="Sun Q."/>
            <person name="Ohkuma M."/>
        </authorList>
    </citation>
    <scope>NUCLEOTIDE SEQUENCE</scope>
    <source>
        <strain evidence="3">JCM 5069</strain>
    </source>
</reference>
<evidence type="ECO:0000313" key="3">
    <source>
        <dbReference type="EMBL" id="GHH70304.1"/>
    </source>
</evidence>
<feature type="transmembrane region" description="Helical" evidence="1">
    <location>
        <begin position="75"/>
        <end position="97"/>
    </location>
</feature>
<dbReference type="GO" id="GO:0016747">
    <property type="term" value="F:acyltransferase activity, transferring groups other than amino-acyl groups"/>
    <property type="evidence" value="ECO:0007669"/>
    <property type="project" value="InterPro"/>
</dbReference>
<evidence type="ECO:0000256" key="1">
    <source>
        <dbReference type="SAM" id="Phobius"/>
    </source>
</evidence>
<feature type="transmembrane region" description="Helical" evidence="1">
    <location>
        <begin position="34"/>
        <end position="55"/>
    </location>
</feature>
<dbReference type="Pfam" id="PF01757">
    <property type="entry name" value="Acyl_transf_3"/>
    <property type="match status" value="1"/>
</dbReference>
<reference evidence="3" key="1">
    <citation type="journal article" date="2014" name="Int. J. Syst. Evol. Microbiol.">
        <title>Complete genome sequence of Corynebacterium casei LMG S-19264T (=DSM 44701T), isolated from a smear-ripened cheese.</title>
        <authorList>
            <consortium name="US DOE Joint Genome Institute (JGI-PGF)"/>
            <person name="Walter F."/>
            <person name="Albersmeier A."/>
            <person name="Kalinowski J."/>
            <person name="Ruckert C."/>
        </authorList>
    </citation>
    <scope>NUCLEOTIDE SEQUENCE</scope>
    <source>
        <strain evidence="3">JCM 5069</strain>
    </source>
</reference>